<feature type="domain" description="RING-type" evidence="2">
    <location>
        <begin position="49"/>
        <end position="86"/>
    </location>
</feature>
<sequence length="98" mass="11031">MNSHSKLSGRLFCCRVVDAAAKREEQVCQGLARQREKSSSDGSDATDLCVICLDWKYNTAFLQCGHMCCCITCSSKLRGKTCPLCRQPIIQILKIYRH</sequence>
<dbReference type="InterPro" id="IPR001841">
    <property type="entry name" value="Znf_RING"/>
</dbReference>
<keyword evidence="1" id="KW-0479">Metal-binding</keyword>
<dbReference type="InterPro" id="IPR051728">
    <property type="entry name" value="RING-FYVE_E3_ubiquitin-ligase"/>
</dbReference>
<name>A0A1J3CZA4_NOCCA</name>
<dbReference type="Pfam" id="PF13920">
    <property type="entry name" value="zf-C3HC4_3"/>
    <property type="match status" value="1"/>
</dbReference>
<dbReference type="Gene3D" id="3.30.40.10">
    <property type="entry name" value="Zinc/RING finger domain, C3HC4 (zinc finger)"/>
    <property type="match status" value="1"/>
</dbReference>
<dbReference type="PANTHER" id="PTHR14879">
    <property type="entry name" value="CASPASE REGULATOR, RING FINGER DOMAIN-CONTAINING"/>
    <property type="match status" value="1"/>
</dbReference>
<dbReference type="GO" id="GO:0008270">
    <property type="term" value="F:zinc ion binding"/>
    <property type="evidence" value="ECO:0007669"/>
    <property type="project" value="UniProtKB-KW"/>
</dbReference>
<evidence type="ECO:0000313" key="3">
    <source>
        <dbReference type="EMBL" id="JAU09668.1"/>
    </source>
</evidence>
<keyword evidence="1" id="KW-0862">Zinc</keyword>
<organism evidence="3">
    <name type="scientific">Noccaea caerulescens</name>
    <name type="common">Alpine penny-cress</name>
    <name type="synonym">Thlaspi caerulescens</name>
    <dbReference type="NCBI Taxonomy" id="107243"/>
    <lineage>
        <taxon>Eukaryota</taxon>
        <taxon>Viridiplantae</taxon>
        <taxon>Streptophyta</taxon>
        <taxon>Embryophyta</taxon>
        <taxon>Tracheophyta</taxon>
        <taxon>Spermatophyta</taxon>
        <taxon>Magnoliopsida</taxon>
        <taxon>eudicotyledons</taxon>
        <taxon>Gunneridae</taxon>
        <taxon>Pentapetalae</taxon>
        <taxon>rosids</taxon>
        <taxon>malvids</taxon>
        <taxon>Brassicales</taxon>
        <taxon>Brassicaceae</taxon>
        <taxon>Coluteocarpeae</taxon>
        <taxon>Noccaea</taxon>
    </lineage>
</organism>
<proteinExistence type="predicted"/>
<protein>
    <submittedName>
        <fullName evidence="3">E3 ubiquitin-protein ligase cblA</fullName>
    </submittedName>
</protein>
<gene>
    <name evidence="3" type="ORF">GA_TR16133_c0_g1_i1_g.51251</name>
</gene>
<dbReference type="SUPFAM" id="SSF57850">
    <property type="entry name" value="RING/U-box"/>
    <property type="match status" value="1"/>
</dbReference>
<evidence type="ECO:0000256" key="1">
    <source>
        <dbReference type="PROSITE-ProRule" id="PRU00175"/>
    </source>
</evidence>
<dbReference type="AlphaFoldDB" id="A0A1J3CZA4"/>
<evidence type="ECO:0000259" key="2">
    <source>
        <dbReference type="PROSITE" id="PS50089"/>
    </source>
</evidence>
<reference evidence="3" key="1">
    <citation type="submission" date="2016-07" db="EMBL/GenBank/DDBJ databases">
        <title>De novo transcriptome assembly of four accessions of the metal hyperaccumulator plant Noccaea caerulescens.</title>
        <authorList>
            <person name="Blande D."/>
            <person name="Halimaa P."/>
            <person name="Tervahauta A.I."/>
            <person name="Aarts M.G."/>
            <person name="Karenlampi S.O."/>
        </authorList>
    </citation>
    <scope>NUCLEOTIDE SEQUENCE</scope>
</reference>
<dbReference type="PANTHER" id="PTHR14879:SF5">
    <property type="entry name" value="RING-TYPE DOMAIN-CONTAINING PROTEIN"/>
    <property type="match status" value="1"/>
</dbReference>
<accession>A0A1J3CZA4</accession>
<dbReference type="InterPro" id="IPR013083">
    <property type="entry name" value="Znf_RING/FYVE/PHD"/>
</dbReference>
<dbReference type="PROSITE" id="PS50089">
    <property type="entry name" value="ZF_RING_2"/>
    <property type="match status" value="1"/>
</dbReference>
<dbReference type="EMBL" id="GEVI01022652">
    <property type="protein sequence ID" value="JAU09668.1"/>
    <property type="molecule type" value="Transcribed_RNA"/>
</dbReference>
<keyword evidence="1" id="KW-0863">Zinc-finger</keyword>